<feature type="compositionally biased region" description="Basic and acidic residues" evidence="1">
    <location>
        <begin position="78"/>
        <end position="89"/>
    </location>
</feature>
<comment type="caution">
    <text evidence="3">The sequence shown here is derived from an EMBL/GenBank/DDBJ whole genome shotgun (WGS) entry which is preliminary data.</text>
</comment>
<name>A0ABQ6LEW3_9RHOB</name>
<reference evidence="3 4" key="1">
    <citation type="submission" date="2023-04" db="EMBL/GenBank/DDBJ databases">
        <title>Marinoamorphus aggregata gen. nov., sp. Nov., isolate from tissue of brittle star Ophioplocus japonicus.</title>
        <authorList>
            <person name="Kawano K."/>
            <person name="Sawayama S."/>
            <person name="Nakagawa S."/>
        </authorList>
    </citation>
    <scope>NUCLEOTIDE SEQUENCE [LARGE SCALE GENOMIC DNA]</scope>
    <source>
        <strain evidence="3 4">NKW23</strain>
    </source>
</reference>
<evidence type="ECO:0000259" key="2">
    <source>
        <dbReference type="Pfam" id="PF13649"/>
    </source>
</evidence>
<keyword evidence="4" id="KW-1185">Reference proteome</keyword>
<dbReference type="InterPro" id="IPR050723">
    <property type="entry name" value="CFA/CMAS"/>
</dbReference>
<dbReference type="Proteomes" id="UP001239909">
    <property type="component" value="Unassembled WGS sequence"/>
</dbReference>
<feature type="region of interest" description="Disordered" evidence="1">
    <location>
        <begin position="72"/>
        <end position="91"/>
    </location>
</feature>
<accession>A0ABQ6LEW3</accession>
<dbReference type="SUPFAM" id="SSF53335">
    <property type="entry name" value="S-adenosyl-L-methionine-dependent methyltransferases"/>
    <property type="match status" value="1"/>
</dbReference>
<dbReference type="CDD" id="cd02440">
    <property type="entry name" value="AdoMet_MTases"/>
    <property type="match status" value="1"/>
</dbReference>
<organism evidence="3 4">
    <name type="scientific">Paralimibaculum aggregatum</name>
    <dbReference type="NCBI Taxonomy" id="3036245"/>
    <lineage>
        <taxon>Bacteria</taxon>
        <taxon>Pseudomonadati</taxon>
        <taxon>Pseudomonadota</taxon>
        <taxon>Alphaproteobacteria</taxon>
        <taxon>Rhodobacterales</taxon>
        <taxon>Paracoccaceae</taxon>
        <taxon>Paralimibaculum</taxon>
    </lineage>
</organism>
<dbReference type="PANTHER" id="PTHR43667:SF2">
    <property type="entry name" value="FATTY ACID C-METHYL TRANSFERASE"/>
    <property type="match status" value="1"/>
</dbReference>
<dbReference type="EMBL" id="BSYI01000006">
    <property type="protein sequence ID" value="GMG81873.1"/>
    <property type="molecule type" value="Genomic_DNA"/>
</dbReference>
<dbReference type="RefSeq" id="WP_285670597.1">
    <property type="nucleotide sequence ID" value="NZ_BSYI01000006.1"/>
</dbReference>
<proteinExistence type="predicted"/>
<dbReference type="InterPro" id="IPR041698">
    <property type="entry name" value="Methyltransf_25"/>
</dbReference>
<sequence length="354" mass="38932">MLAQEAILSEREVRDAFRLILGREPETPEVLAFHQRYESEAALRRTLLKSREFATQFAQLAAEDLTRRVVAAPETPSDEDHAKHPDERPGTVPLMLARGILPEMGPVETRAEGPQASQLWARVEESWRAMGETAAHWSVLTHDLFRPESLEENRAAFEATAEVEGVLVDAALERVGNPAPDGMRAVEIGCGVGRATRALARRFAHVTGLDISATHLAVAERELAAAGIDNVTLRRVAAVEDYAGLEDYDFAFSRLVLQHNPPPVQCAILAQIFGGLATGGLALFQVVTYARHYRYGFAEDLKTGSGAMEMHALPQPEVFRLMSECGMAPLEVQEDFAAGRDGPFRSHLFLGRKE</sequence>
<feature type="domain" description="Methyltransferase" evidence="2">
    <location>
        <begin position="186"/>
        <end position="280"/>
    </location>
</feature>
<gene>
    <name evidence="3" type="ORF">LNKW23_10860</name>
</gene>
<dbReference type="Gene3D" id="3.40.50.150">
    <property type="entry name" value="Vaccinia Virus protein VP39"/>
    <property type="match status" value="1"/>
</dbReference>
<protein>
    <recommendedName>
        <fullName evidence="2">Methyltransferase domain-containing protein</fullName>
    </recommendedName>
</protein>
<dbReference type="PANTHER" id="PTHR43667">
    <property type="entry name" value="CYCLOPROPANE-FATTY-ACYL-PHOSPHOLIPID SYNTHASE"/>
    <property type="match status" value="1"/>
</dbReference>
<evidence type="ECO:0000256" key="1">
    <source>
        <dbReference type="SAM" id="MobiDB-lite"/>
    </source>
</evidence>
<evidence type="ECO:0000313" key="3">
    <source>
        <dbReference type="EMBL" id="GMG81873.1"/>
    </source>
</evidence>
<dbReference type="InterPro" id="IPR029063">
    <property type="entry name" value="SAM-dependent_MTases_sf"/>
</dbReference>
<evidence type="ECO:0000313" key="4">
    <source>
        <dbReference type="Proteomes" id="UP001239909"/>
    </source>
</evidence>
<dbReference type="Pfam" id="PF13649">
    <property type="entry name" value="Methyltransf_25"/>
    <property type="match status" value="1"/>
</dbReference>